<feature type="domain" description="Quercetin 2,3-dioxygenase C-terminal cupin" evidence="4">
    <location>
        <begin position="169"/>
        <end position="249"/>
    </location>
</feature>
<evidence type="ECO:0000256" key="2">
    <source>
        <dbReference type="RuleBase" id="RU003457"/>
    </source>
</evidence>
<dbReference type="RefSeq" id="WP_169395133.1">
    <property type="nucleotide sequence ID" value="NZ_BAAAJH010000002.1"/>
</dbReference>
<accession>A0ABX1RAL2</accession>
<protein>
    <submittedName>
        <fullName evidence="5">Pirin family protein</fullName>
    </submittedName>
</protein>
<dbReference type="Pfam" id="PF17954">
    <property type="entry name" value="Pirin_C_2"/>
    <property type="match status" value="1"/>
</dbReference>
<dbReference type="InterPro" id="IPR014710">
    <property type="entry name" value="RmlC-like_jellyroll"/>
</dbReference>
<dbReference type="CDD" id="cd02910">
    <property type="entry name" value="cupin_Yhhw_N"/>
    <property type="match status" value="1"/>
</dbReference>
<organism evidence="5 6">
    <name type="scientific">Pseudonocardia xinjiangensis</name>
    <dbReference type="NCBI Taxonomy" id="75289"/>
    <lineage>
        <taxon>Bacteria</taxon>
        <taxon>Bacillati</taxon>
        <taxon>Actinomycetota</taxon>
        <taxon>Actinomycetes</taxon>
        <taxon>Pseudonocardiales</taxon>
        <taxon>Pseudonocardiaceae</taxon>
        <taxon>Pseudonocardia</taxon>
    </lineage>
</organism>
<proteinExistence type="inferred from homology"/>
<evidence type="ECO:0000256" key="1">
    <source>
        <dbReference type="ARBA" id="ARBA00008416"/>
    </source>
</evidence>
<dbReference type="InterPro" id="IPR041602">
    <property type="entry name" value="Quercetinase_C"/>
</dbReference>
<feature type="domain" description="Pirin N-terminal" evidence="3">
    <location>
        <begin position="15"/>
        <end position="133"/>
    </location>
</feature>
<sequence length="254" mass="26739">MGTTPAPAVEVRRATDRMRTRTGWLDSRHSFSFGAHYDPANTHFGLLMASNEDVLAPGRGFDPHPHRDMEIVTWVLEGTLVHEDDAGHSGVIRPGTAQRMSAGSGIVHSERAGGVAAGTPDESPGVHLVQMWVLPDSPGGTPGYEQVDIGAALGSGELLVVASGRREHAADRAVSLRQENAALLAARLRPGATAELPAAPQVHLFVARGGVELEGSGPLTRGDAARITASEGQRTVAGPDGAELLLWEMHAELR</sequence>
<comment type="caution">
    <text evidence="5">The sequence shown here is derived from an EMBL/GenBank/DDBJ whole genome shotgun (WGS) entry which is preliminary data.</text>
</comment>
<evidence type="ECO:0000259" key="4">
    <source>
        <dbReference type="Pfam" id="PF17954"/>
    </source>
</evidence>
<dbReference type="InterPro" id="IPR011051">
    <property type="entry name" value="RmlC_Cupin_sf"/>
</dbReference>
<dbReference type="EMBL" id="JAAXKY010000017">
    <property type="protein sequence ID" value="NMH77062.1"/>
    <property type="molecule type" value="Genomic_DNA"/>
</dbReference>
<name>A0ABX1RAL2_9PSEU</name>
<comment type="similarity">
    <text evidence="1 2">Belongs to the pirin family.</text>
</comment>
<dbReference type="PANTHER" id="PTHR43212">
    <property type="entry name" value="QUERCETIN 2,3-DIOXYGENASE"/>
    <property type="match status" value="1"/>
</dbReference>
<reference evidence="5 6" key="1">
    <citation type="submission" date="2020-04" db="EMBL/GenBank/DDBJ databases">
        <authorList>
            <person name="Klaysubun C."/>
            <person name="Duangmal K."/>
            <person name="Lipun K."/>
        </authorList>
    </citation>
    <scope>NUCLEOTIDE SEQUENCE [LARGE SCALE GENOMIC DNA]</scope>
    <source>
        <strain evidence="5 6">JCM 11839</strain>
    </source>
</reference>
<dbReference type="Pfam" id="PF02678">
    <property type="entry name" value="Pirin"/>
    <property type="match status" value="1"/>
</dbReference>
<evidence type="ECO:0000313" key="6">
    <source>
        <dbReference type="Proteomes" id="UP001296706"/>
    </source>
</evidence>
<gene>
    <name evidence="5" type="ORF">HF577_08125</name>
</gene>
<keyword evidence="6" id="KW-1185">Reference proteome</keyword>
<dbReference type="PIRSF" id="PIRSF006232">
    <property type="entry name" value="Pirin"/>
    <property type="match status" value="1"/>
</dbReference>
<dbReference type="Gene3D" id="2.60.120.10">
    <property type="entry name" value="Jelly Rolls"/>
    <property type="match status" value="2"/>
</dbReference>
<evidence type="ECO:0000313" key="5">
    <source>
        <dbReference type="EMBL" id="NMH77062.1"/>
    </source>
</evidence>
<dbReference type="PANTHER" id="PTHR43212:SF3">
    <property type="entry name" value="QUERCETIN 2,3-DIOXYGENASE"/>
    <property type="match status" value="1"/>
</dbReference>
<dbReference type="SUPFAM" id="SSF51182">
    <property type="entry name" value="RmlC-like cupins"/>
    <property type="match status" value="1"/>
</dbReference>
<evidence type="ECO:0000259" key="3">
    <source>
        <dbReference type="Pfam" id="PF02678"/>
    </source>
</evidence>
<dbReference type="InterPro" id="IPR003829">
    <property type="entry name" value="Pirin_N_dom"/>
</dbReference>
<dbReference type="Proteomes" id="UP001296706">
    <property type="component" value="Unassembled WGS sequence"/>
</dbReference>
<dbReference type="InterPro" id="IPR012093">
    <property type="entry name" value="Pirin"/>
</dbReference>